<evidence type="ECO:0000256" key="4">
    <source>
        <dbReference type="SAM" id="SignalP"/>
    </source>
</evidence>
<dbReference type="SUPFAM" id="SSF56935">
    <property type="entry name" value="Porins"/>
    <property type="match status" value="1"/>
</dbReference>
<evidence type="ECO:0000256" key="1">
    <source>
        <dbReference type="ARBA" id="ARBA00004442"/>
    </source>
</evidence>
<comment type="subcellular location">
    <subcellularLocation>
        <location evidence="1">Cell outer membrane</location>
    </subcellularLocation>
</comment>
<dbReference type="Proteomes" id="UP000218767">
    <property type="component" value="Unassembled WGS sequence"/>
</dbReference>
<dbReference type="InterPro" id="IPR037066">
    <property type="entry name" value="Plug_dom_sf"/>
</dbReference>
<feature type="domain" description="TonB-dependent receptor plug" evidence="5">
    <location>
        <begin position="56"/>
        <end position="144"/>
    </location>
</feature>
<reference evidence="7" key="1">
    <citation type="submission" date="2017-08" db="EMBL/GenBank/DDBJ databases">
        <title>A dynamic microbial community with high functional redundancy inhabits the cold, oxic subseafloor aquifer.</title>
        <authorList>
            <person name="Tully B.J."/>
            <person name="Wheat C.G."/>
            <person name="Glazer B.T."/>
            <person name="Huber J.A."/>
        </authorList>
    </citation>
    <scope>NUCLEOTIDE SEQUENCE [LARGE SCALE GENOMIC DNA]</scope>
</reference>
<dbReference type="InterPro" id="IPR036942">
    <property type="entry name" value="Beta-barrel_TonB_sf"/>
</dbReference>
<keyword evidence="2" id="KW-0472">Membrane</keyword>
<keyword evidence="4" id="KW-0732">Signal</keyword>
<comment type="caution">
    <text evidence="6">The sequence shown here is derived from an EMBL/GenBank/DDBJ whole genome shotgun (WGS) entry which is preliminary data.</text>
</comment>
<feature type="signal peptide" evidence="4">
    <location>
        <begin position="1"/>
        <end position="44"/>
    </location>
</feature>
<dbReference type="AlphaFoldDB" id="A0A2A4WZT5"/>
<feature type="chain" id="PRO_5013059986" description="TonB-dependent receptor plug domain-containing protein" evidence="4">
    <location>
        <begin position="45"/>
        <end position="736"/>
    </location>
</feature>
<proteinExistence type="predicted"/>
<gene>
    <name evidence="6" type="ORF">COB20_13105</name>
</gene>
<dbReference type="Gene3D" id="2.170.130.10">
    <property type="entry name" value="TonB-dependent receptor, plug domain"/>
    <property type="match status" value="1"/>
</dbReference>
<organism evidence="6 7">
    <name type="scientific">SAR86 cluster bacterium</name>
    <dbReference type="NCBI Taxonomy" id="2030880"/>
    <lineage>
        <taxon>Bacteria</taxon>
        <taxon>Pseudomonadati</taxon>
        <taxon>Pseudomonadota</taxon>
        <taxon>Gammaproteobacteria</taxon>
        <taxon>SAR86 cluster</taxon>
    </lineage>
</organism>
<sequence>MSGRCRQMHSNQIKTSAPLRLFLSRIKLPILAALVLAQLSSAFAQDNVGDDSTIMYSADYFAQWAPVTALDMINRIPGMNIESTAGSPGSNASRGGRGLGSGGGGTVILINGKRTAGKNNNTQSQLVRINANQVDYIEIIRGTGGELDVRGSTQIANIVMSAQQSNSSISYDINADYYSDSQTEPGGSLSYSAQAGDLNVLVNASAEPQYEHRESFERSVLGDFSLNDTVTEDRIRDQTTYTLSTNLDYRFSDNTSARFNALYAENDNPTTISRLTLNLQNTANAPALQREDIPGELSNWEIGGDFEHRFSSGARLKTLLIANENDTSNTRERFDVFGDGTETQNLFLDSSNIIQERILRASYTMDLIENHNIEFGAESAQTILDSELRLGLPLSTGTPSEEFGGLVPSTVPNASTRVEEIRYEPFLIHNWRINSRMSLETALVYEFSEIDQSGDSSNKRDFSFFKPKIDYRFDITPQLQLRMLVEKIVRQINFVDFVAVTDSEDDDSNTLAGNTELRPDFWWNYNLLAEYRLPNDTGVISANIYQHNHKDFKQRIDVSSSPSNLASAVGNIGSGVMHVMDLKGSVRLSMFDMPNVLVTTLVSVRDSEVTDPFLEEDRSFNNYHRGQFDIGFRHDIPAWKMNYGLKWNNRFDGDLKRWDIDDIESDTQKPFVTAFLEVTAFSNTSFRLDIDNLSDSPQCRERERYLGHVRDGILEELEKRCSNTGRIISFKISGNF</sequence>
<evidence type="ECO:0000259" key="5">
    <source>
        <dbReference type="Pfam" id="PF07715"/>
    </source>
</evidence>
<accession>A0A2A4WZT5</accession>
<evidence type="ECO:0000256" key="3">
    <source>
        <dbReference type="ARBA" id="ARBA00023237"/>
    </source>
</evidence>
<dbReference type="EMBL" id="NVUL01000077">
    <property type="protein sequence ID" value="PCI75337.1"/>
    <property type="molecule type" value="Genomic_DNA"/>
</dbReference>
<evidence type="ECO:0000313" key="7">
    <source>
        <dbReference type="Proteomes" id="UP000218767"/>
    </source>
</evidence>
<evidence type="ECO:0000256" key="2">
    <source>
        <dbReference type="ARBA" id="ARBA00023136"/>
    </source>
</evidence>
<protein>
    <recommendedName>
        <fullName evidence="5">TonB-dependent receptor plug domain-containing protein</fullName>
    </recommendedName>
</protein>
<dbReference type="GO" id="GO:0009279">
    <property type="term" value="C:cell outer membrane"/>
    <property type="evidence" value="ECO:0007669"/>
    <property type="project" value="UniProtKB-SubCell"/>
</dbReference>
<dbReference type="InterPro" id="IPR012910">
    <property type="entry name" value="Plug_dom"/>
</dbReference>
<evidence type="ECO:0000313" key="6">
    <source>
        <dbReference type="EMBL" id="PCI75337.1"/>
    </source>
</evidence>
<name>A0A2A4WZT5_9GAMM</name>
<dbReference type="Gene3D" id="2.40.170.20">
    <property type="entry name" value="TonB-dependent receptor, beta-barrel domain"/>
    <property type="match status" value="1"/>
</dbReference>
<dbReference type="Pfam" id="PF07715">
    <property type="entry name" value="Plug"/>
    <property type="match status" value="1"/>
</dbReference>
<keyword evidence="3" id="KW-0998">Cell outer membrane</keyword>